<organism evidence="12 13">
    <name type="scientific">Morus notabilis</name>
    <dbReference type="NCBI Taxonomy" id="981085"/>
    <lineage>
        <taxon>Eukaryota</taxon>
        <taxon>Viridiplantae</taxon>
        <taxon>Streptophyta</taxon>
        <taxon>Embryophyta</taxon>
        <taxon>Tracheophyta</taxon>
        <taxon>Spermatophyta</taxon>
        <taxon>Magnoliopsida</taxon>
        <taxon>eudicotyledons</taxon>
        <taxon>Gunneridae</taxon>
        <taxon>Pentapetalae</taxon>
        <taxon>rosids</taxon>
        <taxon>fabids</taxon>
        <taxon>Rosales</taxon>
        <taxon>Moraceae</taxon>
        <taxon>Moreae</taxon>
        <taxon>Morus</taxon>
    </lineage>
</organism>
<evidence type="ECO:0000256" key="2">
    <source>
        <dbReference type="ARBA" id="ARBA00004906"/>
    </source>
</evidence>
<name>W9S9Y2_9ROSA</name>
<dbReference type="SUPFAM" id="SSF56112">
    <property type="entry name" value="Protein kinase-like (PK-like)"/>
    <property type="match status" value="1"/>
</dbReference>
<evidence type="ECO:0000256" key="8">
    <source>
        <dbReference type="ARBA" id="ARBA00023054"/>
    </source>
</evidence>
<evidence type="ECO:0000256" key="1">
    <source>
        <dbReference type="ARBA" id="ARBA00000900"/>
    </source>
</evidence>
<dbReference type="PANTHER" id="PTHR45647:SF132">
    <property type="entry name" value="KINASE WITH ADENINE NUCLEOTIDE ALPHA HYDROLASES-LIKE DOMAIN-CONTAINING PROTEIN"/>
    <property type="match status" value="1"/>
</dbReference>
<feature type="coiled-coil region" evidence="9">
    <location>
        <begin position="324"/>
        <end position="351"/>
    </location>
</feature>
<dbReference type="EMBL" id="KE346312">
    <property type="protein sequence ID" value="EXC32750.1"/>
    <property type="molecule type" value="Genomic_DNA"/>
</dbReference>
<feature type="domain" description="Protein kinase" evidence="11">
    <location>
        <begin position="465"/>
        <end position="728"/>
    </location>
</feature>
<feature type="region of interest" description="Disordered" evidence="10">
    <location>
        <begin position="782"/>
        <end position="801"/>
    </location>
</feature>
<dbReference type="PROSITE" id="PS00108">
    <property type="entry name" value="PROTEIN_KINASE_ST"/>
    <property type="match status" value="1"/>
</dbReference>
<evidence type="ECO:0000313" key="13">
    <source>
        <dbReference type="Proteomes" id="UP000030645"/>
    </source>
</evidence>
<dbReference type="GO" id="GO:0004672">
    <property type="term" value="F:protein kinase activity"/>
    <property type="evidence" value="ECO:0007669"/>
    <property type="project" value="InterPro"/>
</dbReference>
<keyword evidence="8 9" id="KW-0175">Coiled coil</keyword>
<dbReference type="Gene3D" id="3.40.50.620">
    <property type="entry name" value="HUPs"/>
    <property type="match status" value="1"/>
</dbReference>
<keyword evidence="6" id="KW-0833">Ubl conjugation pathway</keyword>
<dbReference type="Pfam" id="PF00069">
    <property type="entry name" value="Pkinase"/>
    <property type="match status" value="1"/>
</dbReference>
<dbReference type="STRING" id="981085.W9S9Y2"/>
<evidence type="ECO:0000256" key="5">
    <source>
        <dbReference type="ARBA" id="ARBA00022741"/>
    </source>
</evidence>
<dbReference type="Gene3D" id="3.30.200.20">
    <property type="entry name" value="Phosphorylase Kinase, domain 1"/>
    <property type="match status" value="1"/>
</dbReference>
<dbReference type="InterPro" id="IPR011009">
    <property type="entry name" value="Kinase-like_dom_sf"/>
</dbReference>
<evidence type="ECO:0000256" key="10">
    <source>
        <dbReference type="SAM" id="MobiDB-lite"/>
    </source>
</evidence>
<keyword evidence="13" id="KW-1185">Reference proteome</keyword>
<dbReference type="AlphaFoldDB" id="W9S9Y2"/>
<dbReference type="CDD" id="cd01989">
    <property type="entry name" value="USP_STK_Ubox_N"/>
    <property type="match status" value="1"/>
</dbReference>
<dbReference type="FunFam" id="1.10.510.10:FF:000498">
    <property type="entry name" value="U-box domain-containing protein 51"/>
    <property type="match status" value="1"/>
</dbReference>
<comment type="pathway">
    <text evidence="2">Protein modification; protein ubiquitination.</text>
</comment>
<keyword evidence="4" id="KW-0808">Transferase</keyword>
<dbReference type="InterPro" id="IPR014729">
    <property type="entry name" value="Rossmann-like_a/b/a_fold"/>
</dbReference>
<dbReference type="InterPro" id="IPR008271">
    <property type="entry name" value="Ser/Thr_kinase_AS"/>
</dbReference>
<sequence>MWLPKNQLEKKGGNGLVAVAIDRDKNSQNALIWAIDNLLQRGRTVILIHVEIKHVSHSSASNVCNYNAREESLVLCKEPDAQTKKLLLPFRCFCTRKDIQCKDIMLEDIDVAKALTEYVSQAAIENLVLGASARNGFLRFKVTDIPSSVTKGAPDFCNVYVISKGKVQSQRSALRPAPANSPLRFEFEKTSSLNSEPLEPNVSPLPTASMKGFEKPPEPLRKSHDDIDSIRSPFTRIGLKGRSHGELPMPDSDISFISSGRPSVDHVYQSFNDNLDSGRTTPRVSNGTDVDLNGSFESMQFGWRSVDNYSLSEFSSFSQDSDNLSCSSQAIDDVEAEMRRLKLELKQTMEMYSTACKEALAANKKAVELQRWKKEEERRLEEARLSEEAAIMLVEKERAKSKVAIEAAEAAKRIADLEVQKRISAEKKALKEAEERRKAFDALAKTDIRYRKYSIDEIEAATGSFQESRKIGEGGYGPVYKGYLDHTPVAIKVLRPDAAQGRSQFQQEVEILSCMRHPNMVLLLGACPEYGCLVYEFMANGSLEDRLFRQGNTRPLSWQLRFRIAAEIGTGLLFLHQSKPEPLVHRDLKPANILLDRNFVSKISDVGLARLVPSSIADNATQYRMTSTAGTFCYIDPEYQQTGMLGVKSDIYSLGIMFLQLITARSAMGLTHHVERALEKGTLAQMLDPGVPDWPIEEALDFAKLALKCAELRRKDRPDLDTVILPELNTLRAFAEDNMQLMFLDGDGSPMSNYSQVSLQLKIEKEYATDNKVAEDISASRFTSLETDVEEQPRSLKSKKH</sequence>
<accession>W9S9Y2</accession>
<keyword evidence="5" id="KW-0547">Nucleotide-binding</keyword>
<dbReference type="InterPro" id="IPR051348">
    <property type="entry name" value="U-box_ubiquitin_ligases"/>
</dbReference>
<dbReference type="GO" id="GO:0061630">
    <property type="term" value="F:ubiquitin protein ligase activity"/>
    <property type="evidence" value="ECO:0007669"/>
    <property type="project" value="UniProtKB-EC"/>
</dbReference>
<gene>
    <name evidence="12" type="ORF">L484_019863</name>
</gene>
<evidence type="ECO:0000313" key="12">
    <source>
        <dbReference type="EMBL" id="EXC32750.1"/>
    </source>
</evidence>
<dbReference type="eggNOG" id="ENOG502QUM2">
    <property type="taxonomic scope" value="Eukaryota"/>
</dbReference>
<comment type="catalytic activity">
    <reaction evidence="1">
        <text>S-ubiquitinyl-[E2 ubiquitin-conjugating enzyme]-L-cysteine + [acceptor protein]-L-lysine = [E2 ubiquitin-conjugating enzyme]-L-cysteine + N(6)-ubiquitinyl-[acceptor protein]-L-lysine.</text>
        <dbReference type="EC" id="2.3.2.27"/>
    </reaction>
</comment>
<dbReference type="Gene3D" id="1.10.510.10">
    <property type="entry name" value="Transferase(Phosphotransferase) domain 1"/>
    <property type="match status" value="1"/>
</dbReference>
<dbReference type="GO" id="GO:0005524">
    <property type="term" value="F:ATP binding"/>
    <property type="evidence" value="ECO:0007669"/>
    <property type="project" value="UniProtKB-KW"/>
</dbReference>
<keyword evidence="7" id="KW-0067">ATP-binding</keyword>
<dbReference type="InterPro" id="IPR000719">
    <property type="entry name" value="Prot_kinase_dom"/>
</dbReference>
<proteinExistence type="predicted"/>
<protein>
    <recommendedName>
        <fullName evidence="3">RING-type E3 ubiquitin transferase</fullName>
        <ecNumber evidence="3">2.3.2.27</ecNumber>
    </recommendedName>
</protein>
<evidence type="ECO:0000256" key="3">
    <source>
        <dbReference type="ARBA" id="ARBA00012483"/>
    </source>
</evidence>
<dbReference type="PANTHER" id="PTHR45647">
    <property type="entry name" value="OS02G0152300 PROTEIN"/>
    <property type="match status" value="1"/>
</dbReference>
<dbReference type="SMART" id="SM00220">
    <property type="entry name" value="S_TKc"/>
    <property type="match status" value="1"/>
</dbReference>
<evidence type="ECO:0000259" key="11">
    <source>
        <dbReference type="PROSITE" id="PS50011"/>
    </source>
</evidence>
<dbReference type="Pfam" id="PF00582">
    <property type="entry name" value="Usp"/>
    <property type="match status" value="1"/>
</dbReference>
<reference evidence="13" key="1">
    <citation type="submission" date="2013-01" db="EMBL/GenBank/DDBJ databases">
        <title>Draft Genome Sequence of a Mulberry Tree, Morus notabilis C.K. Schneid.</title>
        <authorList>
            <person name="He N."/>
            <person name="Zhao S."/>
        </authorList>
    </citation>
    <scope>NUCLEOTIDE SEQUENCE</scope>
</reference>
<evidence type="ECO:0000256" key="7">
    <source>
        <dbReference type="ARBA" id="ARBA00022840"/>
    </source>
</evidence>
<dbReference type="FunFam" id="3.30.200.20:FF:000162">
    <property type="entry name" value="Adenine nucleotide alpha hydrolase-like domain kinase"/>
    <property type="match status" value="1"/>
</dbReference>
<dbReference type="EC" id="2.3.2.27" evidence="3"/>
<evidence type="ECO:0000256" key="9">
    <source>
        <dbReference type="SAM" id="Coils"/>
    </source>
</evidence>
<evidence type="ECO:0000256" key="6">
    <source>
        <dbReference type="ARBA" id="ARBA00022786"/>
    </source>
</evidence>
<dbReference type="Proteomes" id="UP000030645">
    <property type="component" value="Unassembled WGS sequence"/>
</dbReference>
<dbReference type="SUPFAM" id="SSF52402">
    <property type="entry name" value="Adenine nucleotide alpha hydrolases-like"/>
    <property type="match status" value="1"/>
</dbReference>
<dbReference type="InterPro" id="IPR006016">
    <property type="entry name" value="UspA"/>
</dbReference>
<dbReference type="PROSITE" id="PS50011">
    <property type="entry name" value="PROTEIN_KINASE_DOM"/>
    <property type="match status" value="1"/>
</dbReference>
<evidence type="ECO:0000256" key="4">
    <source>
        <dbReference type="ARBA" id="ARBA00022679"/>
    </source>
</evidence>